<feature type="transmembrane region" description="Helical" evidence="1">
    <location>
        <begin position="56"/>
        <end position="74"/>
    </location>
</feature>
<evidence type="ECO:0000313" key="2">
    <source>
        <dbReference type="EMBL" id="SCD20711.1"/>
    </source>
</evidence>
<dbReference type="EMBL" id="LT605205">
    <property type="protein sequence ID" value="SCD20711.1"/>
    <property type="molecule type" value="Genomic_DNA"/>
</dbReference>
<keyword evidence="1" id="KW-0812">Transmembrane</keyword>
<dbReference type="AlphaFoldDB" id="A0A1R3SYY8"/>
<keyword evidence="1" id="KW-1133">Transmembrane helix</keyword>
<reference evidence="2 3" key="1">
    <citation type="submission" date="2016-08" db="EMBL/GenBank/DDBJ databases">
        <authorList>
            <person name="Seilhamer J.J."/>
        </authorList>
    </citation>
    <scope>NUCLEOTIDE SEQUENCE [LARGE SCALE GENOMIC DNA]</scope>
    <source>
        <strain evidence="2">M3/6</strain>
    </source>
</reference>
<name>A0A1R3SYY8_9BACT</name>
<dbReference type="RefSeq" id="WP_076930679.1">
    <property type="nucleotide sequence ID" value="NZ_DAMBAO010000003.1"/>
</dbReference>
<organism evidence="2 3">
    <name type="scientific">Proteiniphilum saccharofermentans</name>
    <dbReference type="NCBI Taxonomy" id="1642647"/>
    <lineage>
        <taxon>Bacteria</taxon>
        <taxon>Pseudomonadati</taxon>
        <taxon>Bacteroidota</taxon>
        <taxon>Bacteroidia</taxon>
        <taxon>Bacteroidales</taxon>
        <taxon>Dysgonomonadaceae</taxon>
        <taxon>Proteiniphilum</taxon>
    </lineage>
</organism>
<dbReference type="Proteomes" id="UP000187464">
    <property type="component" value="Chromosome I"/>
</dbReference>
<evidence type="ECO:0000256" key="1">
    <source>
        <dbReference type="SAM" id="Phobius"/>
    </source>
</evidence>
<dbReference type="STRING" id="1642647.PSM36_1895"/>
<keyword evidence="3" id="KW-1185">Reference proteome</keyword>
<sequence length="138" mass="16284">MDTKINKLKEIDKTKNPFKVPENYFAQFNEEIMNRLPEKEIIVPEPVSMWDRAKPWVYLAAMFVGLYITINFLVKTPGNGSTTGDQLANQQMLSTSSGNAESYWSTVQITEEEFYQYLEEQLIDDSYFDYMYHQYYLN</sequence>
<proteinExistence type="predicted"/>
<protein>
    <submittedName>
        <fullName evidence="2">Putative membrane protein</fullName>
    </submittedName>
</protein>
<evidence type="ECO:0000313" key="3">
    <source>
        <dbReference type="Proteomes" id="UP000187464"/>
    </source>
</evidence>
<keyword evidence="1" id="KW-0472">Membrane</keyword>
<gene>
    <name evidence="2" type="ORF">PSM36_1895</name>
</gene>
<dbReference type="KEGG" id="psac:PSM36_1895"/>
<accession>A0A1R3SYY8</accession>